<dbReference type="KEGG" id="sla:SERLADRAFT_478869"/>
<dbReference type="PROSITE" id="PS50302">
    <property type="entry name" value="PUM"/>
    <property type="match status" value="8"/>
</dbReference>
<dbReference type="Gene3D" id="1.25.10.10">
    <property type="entry name" value="Leucine-rich Repeat Variant"/>
    <property type="match status" value="1"/>
</dbReference>
<dbReference type="PROSITE" id="PS50303">
    <property type="entry name" value="PUM_HD"/>
    <property type="match status" value="1"/>
</dbReference>
<accession>F8PB12</accession>
<dbReference type="SMART" id="SM00025">
    <property type="entry name" value="Pumilio"/>
    <property type="match status" value="8"/>
</dbReference>
<dbReference type="GeneID" id="18821249"/>
<feature type="repeat" description="Pumilio" evidence="2">
    <location>
        <begin position="240"/>
        <end position="275"/>
    </location>
</feature>
<dbReference type="InterPro" id="IPR033712">
    <property type="entry name" value="Pumilio_RNA-bd"/>
</dbReference>
<dbReference type="InterPro" id="IPR016024">
    <property type="entry name" value="ARM-type_fold"/>
</dbReference>
<feature type="repeat" description="Pumilio" evidence="2">
    <location>
        <begin position="384"/>
        <end position="421"/>
    </location>
</feature>
<evidence type="ECO:0000313" key="4">
    <source>
        <dbReference type="EMBL" id="EGO19452.1"/>
    </source>
</evidence>
<feature type="repeat" description="Pumilio" evidence="2">
    <location>
        <begin position="195"/>
        <end position="231"/>
    </location>
</feature>
<dbReference type="PANTHER" id="PTHR12537">
    <property type="entry name" value="RNA BINDING PROTEIN PUMILIO-RELATED"/>
    <property type="match status" value="1"/>
</dbReference>
<dbReference type="GO" id="GO:0003729">
    <property type="term" value="F:mRNA binding"/>
    <property type="evidence" value="ECO:0007669"/>
    <property type="project" value="TreeGrafter"/>
</dbReference>
<feature type="domain" description="PUM-HD" evidence="3">
    <location>
        <begin position="102"/>
        <end position="447"/>
    </location>
</feature>
<dbReference type="Pfam" id="PF00806">
    <property type="entry name" value="PUF"/>
    <property type="match status" value="8"/>
</dbReference>
<gene>
    <name evidence="4" type="ORF">SERLADRAFT_478869</name>
</gene>
<name>F8PB12_SERL9</name>
<sequence length="597" mass="65560">MSGQYDNGFSSVSNGLGEEQYTVDSAYGLNSPLNSFGFETNGRVNPNANGTSGSTALYHHNGSRYGLAIGGRTSSAESKVNGLHGSKHKRGDIDRECDVNWSLSASDCPGEPVNRFAGTRLEDLQGEIPSLCKDQHGCRYLQKKLEEGVPEHRDMIFRETFSHFADLMTDPFGNYLCQKLLEYSTDEQRNVICESVAQDLVNISLNMHGTRAVQKMIDFLSTRRQTDVRYNTQIHSIIVALSLHVVVLIKDLNGNHVIQKCLNKLAPEDNQFIYNAVAANCVEVATHRHGCCVLQRCIDHASDHQRVQLVNEITYNALTLVQDPYGNYVVQYILDLNDNRFSDAVIRQFTGNVCALSVQKFSSNVIEKCIRVAEHSTRKILIEELLNRTRLEKLLRDSYGNYCVQTALDYAEPAQRALLVDGIRPVLPLIRNTPYGKRIQNKLQREQMDHYGGGGGGYHSPQAMMNVGGQGMNMGHNHPGGGRHMPQNMHPAGALAEVYGAQNGLYNMQGGPGMQGQGSFGHSHMGHQLHNIQPHSIDGYVLQGNSGHAQGLSPAHSHGGGFASASAFANVSAFGNVGIAGHSLNDPYQRSSYGYGM</sequence>
<dbReference type="FunFam" id="1.25.10.10:FF:000237">
    <property type="entry name" value="Pumilio homolog 9"/>
    <property type="match status" value="1"/>
</dbReference>
<dbReference type="SUPFAM" id="SSF48371">
    <property type="entry name" value="ARM repeat"/>
    <property type="match status" value="1"/>
</dbReference>
<feature type="repeat" description="Pumilio" evidence="2">
    <location>
        <begin position="348"/>
        <end position="383"/>
    </location>
</feature>
<dbReference type="Proteomes" id="UP000008064">
    <property type="component" value="Unassembled WGS sequence"/>
</dbReference>
<dbReference type="AlphaFoldDB" id="F8PB12"/>
<evidence type="ECO:0000259" key="3">
    <source>
        <dbReference type="PROSITE" id="PS50303"/>
    </source>
</evidence>
<proteinExistence type="predicted"/>
<protein>
    <recommendedName>
        <fullName evidence="3">PUM-HD domain-containing protein</fullName>
    </recommendedName>
</protein>
<keyword evidence="1" id="KW-0677">Repeat</keyword>
<dbReference type="PANTHER" id="PTHR12537:SF13">
    <property type="entry name" value="PUMILIO HOMOLOGY DOMAIN FAMILY MEMBER 4"/>
    <property type="match status" value="1"/>
</dbReference>
<dbReference type="InterPro" id="IPR001313">
    <property type="entry name" value="Pumilio_RNA-bd_rpt"/>
</dbReference>
<dbReference type="OrthoDB" id="668540at2759"/>
<dbReference type="InterPro" id="IPR033133">
    <property type="entry name" value="PUM-HD"/>
</dbReference>
<feature type="repeat" description="Pumilio" evidence="2">
    <location>
        <begin position="123"/>
        <end position="158"/>
    </location>
</feature>
<feature type="repeat" description="Pumilio" evidence="2">
    <location>
        <begin position="276"/>
        <end position="311"/>
    </location>
</feature>
<dbReference type="HOGENOM" id="CLU_535497_0_0_1"/>
<evidence type="ECO:0000256" key="2">
    <source>
        <dbReference type="PROSITE-ProRule" id="PRU00317"/>
    </source>
</evidence>
<organism>
    <name type="scientific">Serpula lacrymans var. lacrymans (strain S7.9)</name>
    <name type="common">Dry rot fungus</name>
    <dbReference type="NCBI Taxonomy" id="578457"/>
    <lineage>
        <taxon>Eukaryota</taxon>
        <taxon>Fungi</taxon>
        <taxon>Dikarya</taxon>
        <taxon>Basidiomycota</taxon>
        <taxon>Agaricomycotina</taxon>
        <taxon>Agaricomycetes</taxon>
        <taxon>Agaricomycetidae</taxon>
        <taxon>Boletales</taxon>
        <taxon>Coniophorineae</taxon>
        <taxon>Serpulaceae</taxon>
        <taxon>Serpula</taxon>
    </lineage>
</organism>
<evidence type="ECO:0000256" key="1">
    <source>
        <dbReference type="ARBA" id="ARBA00022737"/>
    </source>
</evidence>
<reference evidence="4" key="1">
    <citation type="submission" date="2011-04" db="EMBL/GenBank/DDBJ databases">
        <title>Evolution of plant cell wall degrading machinery underlies the functional diversity of forest fungi.</title>
        <authorList>
            <consortium name="US DOE Joint Genome Institute (JGI-PGF)"/>
            <person name="Eastwood D.C."/>
            <person name="Floudas D."/>
            <person name="Binder M."/>
            <person name="Majcherczyk A."/>
            <person name="Schneider P."/>
            <person name="Aerts A."/>
            <person name="Asiegbu F.O."/>
            <person name="Baker S.E."/>
            <person name="Barry K."/>
            <person name="Bendiksby M."/>
            <person name="Blumentritt M."/>
            <person name="Coutinho P.M."/>
            <person name="Cullen D."/>
            <person name="Cullen D."/>
            <person name="Gathman A."/>
            <person name="Goodell B."/>
            <person name="Henrissat B."/>
            <person name="Ihrmark K."/>
            <person name="Kauserud H."/>
            <person name="Kohler A."/>
            <person name="LaButti K."/>
            <person name="Lapidus A."/>
            <person name="Lavin J.L."/>
            <person name="Lee Y.-H."/>
            <person name="Lindquist E."/>
            <person name="Lilly W."/>
            <person name="Lucas S."/>
            <person name="Morin E."/>
            <person name="Murat C."/>
            <person name="Oguiza J.A."/>
            <person name="Park J."/>
            <person name="Pisabarro A.G."/>
            <person name="Riley R."/>
            <person name="Rosling A."/>
            <person name="Salamov A."/>
            <person name="Schmidt O."/>
            <person name="Schmutz J."/>
            <person name="Skrede I."/>
            <person name="Stenlid J."/>
            <person name="Wiebenga A."/>
            <person name="Xie X."/>
            <person name="Kues U."/>
            <person name="Hibbett D.S."/>
            <person name="Hoffmeister D."/>
            <person name="Hogberg N."/>
            <person name="Martin F."/>
            <person name="Grigoriev I.V."/>
            <person name="Watkinson S.C."/>
        </authorList>
    </citation>
    <scope>NUCLEOTIDE SEQUENCE</scope>
    <source>
        <strain evidence="4">S7.9</strain>
    </source>
</reference>
<feature type="repeat" description="Pumilio" evidence="2">
    <location>
        <begin position="312"/>
        <end position="347"/>
    </location>
</feature>
<dbReference type="InterPro" id="IPR011989">
    <property type="entry name" value="ARM-like"/>
</dbReference>
<dbReference type="EMBL" id="GL945443">
    <property type="protein sequence ID" value="EGO19452.1"/>
    <property type="molecule type" value="Genomic_DNA"/>
</dbReference>
<feature type="repeat" description="Pumilio" evidence="2">
    <location>
        <begin position="159"/>
        <end position="194"/>
    </location>
</feature>
<dbReference type="GO" id="GO:0010608">
    <property type="term" value="P:post-transcriptional regulation of gene expression"/>
    <property type="evidence" value="ECO:0007669"/>
    <property type="project" value="TreeGrafter"/>
</dbReference>
<dbReference type="GO" id="GO:0005737">
    <property type="term" value="C:cytoplasm"/>
    <property type="evidence" value="ECO:0007669"/>
    <property type="project" value="TreeGrafter"/>
</dbReference>
<dbReference type="RefSeq" id="XP_007323585.1">
    <property type="nucleotide sequence ID" value="XM_007323523.1"/>
</dbReference>
<dbReference type="CDD" id="cd07920">
    <property type="entry name" value="Pumilio"/>
    <property type="match status" value="1"/>
</dbReference>